<dbReference type="Pfam" id="PF00595">
    <property type="entry name" value="PDZ"/>
    <property type="match status" value="1"/>
</dbReference>
<dbReference type="PANTHER" id="PTHR32060:SF22">
    <property type="entry name" value="CARBOXYL-TERMINAL-PROCESSING PEPTIDASE 3, CHLOROPLASTIC"/>
    <property type="match status" value="1"/>
</dbReference>
<dbReference type="OrthoDB" id="9812068at2"/>
<name>A0A0M4D4B0_9BACT</name>
<comment type="similarity">
    <text evidence="1 5">Belongs to the peptidase S41A family.</text>
</comment>
<keyword evidence="4 5" id="KW-0720">Serine protease</keyword>
<dbReference type="KEGG" id="des:DSOUD_3468"/>
<dbReference type="NCBIfam" id="TIGR00225">
    <property type="entry name" value="prc"/>
    <property type="match status" value="1"/>
</dbReference>
<feature type="region of interest" description="Disordered" evidence="6">
    <location>
        <begin position="627"/>
        <end position="678"/>
    </location>
</feature>
<evidence type="ECO:0000256" key="2">
    <source>
        <dbReference type="ARBA" id="ARBA00022670"/>
    </source>
</evidence>
<protein>
    <submittedName>
        <fullName evidence="8">Periplasmic carboxy-terminal processing protease lipoprotein</fullName>
    </submittedName>
</protein>
<reference evidence="8 9" key="1">
    <citation type="submission" date="2015-07" db="EMBL/GenBank/DDBJ databases">
        <title>Isolation and Genomic Characterization of a Novel Halophilic Metal-Reducing Deltaproteobacterium from the Deep Subsurface.</title>
        <authorList>
            <person name="Badalamenti J.P."/>
            <person name="Summers Z.M."/>
            <person name="Gralnick J.A."/>
            <person name="Bond D.R."/>
        </authorList>
    </citation>
    <scope>NUCLEOTIDE SEQUENCE [LARGE SCALE GENOMIC DNA]</scope>
    <source>
        <strain evidence="8 9">WTL</strain>
    </source>
</reference>
<dbReference type="InterPro" id="IPR036034">
    <property type="entry name" value="PDZ_sf"/>
</dbReference>
<dbReference type="PATRIC" id="fig|1603606.3.peg.3728"/>
<evidence type="ECO:0000313" key="8">
    <source>
        <dbReference type="EMBL" id="ALC18184.1"/>
    </source>
</evidence>
<organism evidence="8 9">
    <name type="scientific">Desulfuromonas soudanensis</name>
    <dbReference type="NCBI Taxonomy" id="1603606"/>
    <lineage>
        <taxon>Bacteria</taxon>
        <taxon>Pseudomonadati</taxon>
        <taxon>Thermodesulfobacteriota</taxon>
        <taxon>Desulfuromonadia</taxon>
        <taxon>Desulfuromonadales</taxon>
        <taxon>Desulfuromonadaceae</taxon>
        <taxon>Desulfuromonas</taxon>
    </lineage>
</organism>
<dbReference type="SUPFAM" id="SSF52096">
    <property type="entry name" value="ClpP/crotonase"/>
    <property type="match status" value="1"/>
</dbReference>
<dbReference type="GO" id="GO:0004175">
    <property type="term" value="F:endopeptidase activity"/>
    <property type="evidence" value="ECO:0007669"/>
    <property type="project" value="TreeGrafter"/>
</dbReference>
<dbReference type="FunFam" id="3.90.226.10:FF:000090">
    <property type="entry name" value="Tail-specific protease"/>
    <property type="match status" value="1"/>
</dbReference>
<evidence type="ECO:0000259" key="7">
    <source>
        <dbReference type="PROSITE" id="PS50106"/>
    </source>
</evidence>
<evidence type="ECO:0000256" key="6">
    <source>
        <dbReference type="SAM" id="MobiDB-lite"/>
    </source>
</evidence>
<dbReference type="GO" id="GO:0006508">
    <property type="term" value="P:proteolysis"/>
    <property type="evidence" value="ECO:0007669"/>
    <property type="project" value="UniProtKB-KW"/>
</dbReference>
<dbReference type="GO" id="GO:0008236">
    <property type="term" value="F:serine-type peptidase activity"/>
    <property type="evidence" value="ECO:0007669"/>
    <property type="project" value="UniProtKB-KW"/>
</dbReference>
<evidence type="ECO:0000256" key="1">
    <source>
        <dbReference type="ARBA" id="ARBA00009179"/>
    </source>
</evidence>
<dbReference type="Proteomes" id="UP000057158">
    <property type="component" value="Chromosome"/>
</dbReference>
<dbReference type="InterPro" id="IPR001478">
    <property type="entry name" value="PDZ"/>
</dbReference>
<accession>A0A0M4D4B0</accession>
<dbReference type="PROSITE" id="PS50106">
    <property type="entry name" value="PDZ"/>
    <property type="match status" value="1"/>
</dbReference>
<dbReference type="GO" id="GO:0007165">
    <property type="term" value="P:signal transduction"/>
    <property type="evidence" value="ECO:0007669"/>
    <property type="project" value="TreeGrafter"/>
</dbReference>
<dbReference type="InterPro" id="IPR005151">
    <property type="entry name" value="Tail-specific_protease"/>
</dbReference>
<proteinExistence type="inferred from homology"/>
<evidence type="ECO:0000256" key="5">
    <source>
        <dbReference type="RuleBase" id="RU004404"/>
    </source>
</evidence>
<keyword evidence="3 5" id="KW-0378">Hydrolase</keyword>
<dbReference type="AlphaFoldDB" id="A0A0M4D4B0"/>
<keyword evidence="2 5" id="KW-0645">Protease</keyword>
<dbReference type="Pfam" id="PF11818">
    <property type="entry name" value="DUF3340"/>
    <property type="match status" value="1"/>
</dbReference>
<dbReference type="InterPro" id="IPR004447">
    <property type="entry name" value="Peptidase_S41A"/>
</dbReference>
<dbReference type="GO" id="GO:0030288">
    <property type="term" value="C:outer membrane-bounded periplasmic space"/>
    <property type="evidence" value="ECO:0007669"/>
    <property type="project" value="TreeGrafter"/>
</dbReference>
<dbReference type="InterPro" id="IPR020992">
    <property type="entry name" value="Tail_Prtase_C"/>
</dbReference>
<dbReference type="Pfam" id="PF03572">
    <property type="entry name" value="Peptidase_S41"/>
    <property type="match status" value="1"/>
</dbReference>
<dbReference type="InterPro" id="IPR040573">
    <property type="entry name" value="TSP_N"/>
</dbReference>
<dbReference type="Pfam" id="PF17804">
    <property type="entry name" value="TSP_NTD"/>
    <property type="match status" value="1"/>
</dbReference>
<dbReference type="SUPFAM" id="SSF50156">
    <property type="entry name" value="PDZ domain-like"/>
    <property type="match status" value="1"/>
</dbReference>
<feature type="region of interest" description="Disordered" evidence="6">
    <location>
        <begin position="697"/>
        <end position="716"/>
    </location>
</feature>
<dbReference type="Gene3D" id="3.90.226.10">
    <property type="entry name" value="2-enoyl-CoA Hydratase, Chain A, domain 1"/>
    <property type="match status" value="1"/>
</dbReference>
<sequence length="716" mass="79627">MSLFRLKPFRLKSLWLPALLLALLLSIGAASGLATPDAYDASRAKLLGYVLKEQLTRHHYSHKALDDDLSQAAFGLYLNQLDGQKRFLLQKDVVRLQGYAKKIDDEISKGTIELPRVGAEIMARRIAVVRTLVEELLAGDFDFAKAETLETDPEKIEFCANDAELKERWRKTLKYQFISRFLSLQEDEVPKEGEKAPSVAELRKKAKEKVLKNQLEFLDRLERETEQDHLDRYFNAVTRAYDPHTNYLPPTEKEDFDISMKGSLEGIGATLQEEDGYIKVVRVIPGSAAARQGQLHAEDLILQVAQGTEEPVDVTDTRLRDAVTLIRGPKDSEVRLTVKKPDGTRLVIPIIRDVVQIDETFVKSTTLTDPKGKTLGYIRIPSFYRDFQDSGHGGTGRNSTDDMRRELEKLAGQKIDGLIVDLRNNGGGALTDAVSIAGLFIKEGPVVQVRSSYGEMKVLADEDPSISYSGPLVVLVNQFSASASEILAGALQDYGRALVLGGDHTHGKGTVQAVIDLDRMVPFRNMDKYKPLGALKVTIQKFYRVSGDSTQYRGVVPDIVLPDRLKHLKSGEQYIDYSLPWDKVEGTNYSRWPKIGATIEELRAGSAARVSADKEFSAISEEARVAKERMDQSQQSLQIDDLRREREEARRLESEGKGLVSPHGAVPAAGDKEESTVDSADAWIDELAEDPYVLEAQSVLDDMQTPRSGSAVAGQR</sequence>
<dbReference type="Gene3D" id="2.30.42.10">
    <property type="match status" value="1"/>
</dbReference>
<dbReference type="RefSeq" id="WP_053552123.1">
    <property type="nucleotide sequence ID" value="NZ_CP010802.1"/>
</dbReference>
<dbReference type="EMBL" id="CP010802">
    <property type="protein sequence ID" value="ALC18184.1"/>
    <property type="molecule type" value="Genomic_DNA"/>
</dbReference>
<evidence type="ECO:0000256" key="3">
    <source>
        <dbReference type="ARBA" id="ARBA00022801"/>
    </source>
</evidence>
<evidence type="ECO:0000313" key="9">
    <source>
        <dbReference type="Proteomes" id="UP000057158"/>
    </source>
</evidence>
<evidence type="ECO:0000256" key="4">
    <source>
        <dbReference type="ARBA" id="ARBA00022825"/>
    </source>
</evidence>
<dbReference type="SMART" id="SM00228">
    <property type="entry name" value="PDZ"/>
    <property type="match status" value="1"/>
</dbReference>
<keyword evidence="8" id="KW-0449">Lipoprotein</keyword>
<feature type="domain" description="PDZ" evidence="7">
    <location>
        <begin position="257"/>
        <end position="327"/>
    </location>
</feature>
<dbReference type="CDD" id="cd07560">
    <property type="entry name" value="Peptidase_S41_CPP"/>
    <property type="match status" value="1"/>
</dbReference>
<keyword evidence="9" id="KW-1185">Reference proteome</keyword>
<dbReference type="InterPro" id="IPR029045">
    <property type="entry name" value="ClpP/crotonase-like_dom_sf"/>
</dbReference>
<gene>
    <name evidence="8" type="primary">ctpA-2</name>
    <name evidence="8" type="ORF">DSOUD_3468</name>
</gene>
<dbReference type="STRING" id="1603606.DSOUD_3468"/>
<dbReference type="PANTHER" id="PTHR32060">
    <property type="entry name" value="TAIL-SPECIFIC PROTEASE"/>
    <property type="match status" value="1"/>
</dbReference>
<dbReference type="SMART" id="SM00245">
    <property type="entry name" value="TSPc"/>
    <property type="match status" value="1"/>
</dbReference>
<dbReference type="CDD" id="cd06782">
    <property type="entry name" value="cpPDZ_CPP-like"/>
    <property type="match status" value="1"/>
</dbReference>
<feature type="compositionally biased region" description="Basic and acidic residues" evidence="6">
    <location>
        <begin position="640"/>
        <end position="656"/>
    </location>
</feature>